<evidence type="ECO:0000313" key="1">
    <source>
        <dbReference type="EMBL" id="KAK9736236.1"/>
    </source>
</evidence>
<evidence type="ECO:0000313" key="2">
    <source>
        <dbReference type="Proteomes" id="UP001458880"/>
    </source>
</evidence>
<keyword evidence="2" id="KW-1185">Reference proteome</keyword>
<dbReference type="AlphaFoldDB" id="A0AAW1LR10"/>
<dbReference type="EMBL" id="JASPKY010000116">
    <property type="protein sequence ID" value="KAK9736236.1"/>
    <property type="molecule type" value="Genomic_DNA"/>
</dbReference>
<proteinExistence type="predicted"/>
<reference evidence="1 2" key="1">
    <citation type="journal article" date="2024" name="BMC Genomics">
        <title>De novo assembly and annotation of Popillia japonica's genome with initial clues to its potential as an invasive pest.</title>
        <authorList>
            <person name="Cucini C."/>
            <person name="Boschi S."/>
            <person name="Funari R."/>
            <person name="Cardaioli E."/>
            <person name="Iannotti N."/>
            <person name="Marturano G."/>
            <person name="Paoli F."/>
            <person name="Bruttini M."/>
            <person name="Carapelli A."/>
            <person name="Frati F."/>
            <person name="Nardi F."/>
        </authorList>
    </citation>
    <scope>NUCLEOTIDE SEQUENCE [LARGE SCALE GENOMIC DNA]</scope>
    <source>
        <strain evidence="1">DMR45628</strain>
    </source>
</reference>
<name>A0AAW1LR10_POPJA</name>
<accession>A0AAW1LR10</accession>
<organism evidence="1 2">
    <name type="scientific">Popillia japonica</name>
    <name type="common">Japanese beetle</name>
    <dbReference type="NCBI Taxonomy" id="7064"/>
    <lineage>
        <taxon>Eukaryota</taxon>
        <taxon>Metazoa</taxon>
        <taxon>Ecdysozoa</taxon>
        <taxon>Arthropoda</taxon>
        <taxon>Hexapoda</taxon>
        <taxon>Insecta</taxon>
        <taxon>Pterygota</taxon>
        <taxon>Neoptera</taxon>
        <taxon>Endopterygota</taxon>
        <taxon>Coleoptera</taxon>
        <taxon>Polyphaga</taxon>
        <taxon>Scarabaeiformia</taxon>
        <taxon>Scarabaeidae</taxon>
        <taxon>Rutelinae</taxon>
        <taxon>Popillia</taxon>
    </lineage>
</organism>
<dbReference type="Proteomes" id="UP001458880">
    <property type="component" value="Unassembled WGS sequence"/>
</dbReference>
<sequence length="85" mass="9350">MQMYKDTDMISLTDIPNSLWHGSSKAVPMELISSGARLMSSTFVYGPKCQQRKTVSVQRSRGWCCGVVSAAGDDPINANISFRYA</sequence>
<gene>
    <name evidence="1" type="ORF">QE152_g12673</name>
</gene>
<comment type="caution">
    <text evidence="1">The sequence shown here is derived from an EMBL/GenBank/DDBJ whole genome shotgun (WGS) entry which is preliminary data.</text>
</comment>
<protein>
    <submittedName>
        <fullName evidence="1">Uncharacterized protein</fullName>
    </submittedName>
</protein>